<protein>
    <submittedName>
        <fullName evidence="1">Uncharacterized protein</fullName>
    </submittedName>
</protein>
<gene>
    <name evidence="1" type="ORF">DPMN_035852</name>
</gene>
<dbReference type="AlphaFoldDB" id="A0A9D4M9L5"/>
<proteinExistence type="predicted"/>
<reference evidence="1" key="1">
    <citation type="journal article" date="2019" name="bioRxiv">
        <title>The Genome of the Zebra Mussel, Dreissena polymorpha: A Resource for Invasive Species Research.</title>
        <authorList>
            <person name="McCartney M.A."/>
            <person name="Auch B."/>
            <person name="Kono T."/>
            <person name="Mallez S."/>
            <person name="Zhang Y."/>
            <person name="Obille A."/>
            <person name="Becker A."/>
            <person name="Abrahante J.E."/>
            <person name="Garbe J."/>
            <person name="Badalamenti J.P."/>
            <person name="Herman A."/>
            <person name="Mangelson H."/>
            <person name="Liachko I."/>
            <person name="Sullivan S."/>
            <person name="Sone E.D."/>
            <person name="Koren S."/>
            <person name="Silverstein K.A.T."/>
            <person name="Beckman K.B."/>
            <person name="Gohl D.M."/>
        </authorList>
    </citation>
    <scope>NUCLEOTIDE SEQUENCE</scope>
    <source>
        <strain evidence="1">Duluth1</strain>
        <tissue evidence="1">Whole animal</tissue>
    </source>
</reference>
<comment type="caution">
    <text evidence="1">The sequence shown here is derived from an EMBL/GenBank/DDBJ whole genome shotgun (WGS) entry which is preliminary data.</text>
</comment>
<accession>A0A9D4M9L5</accession>
<evidence type="ECO:0000313" key="1">
    <source>
        <dbReference type="EMBL" id="KAH3872633.1"/>
    </source>
</evidence>
<evidence type="ECO:0000313" key="2">
    <source>
        <dbReference type="Proteomes" id="UP000828390"/>
    </source>
</evidence>
<reference evidence="1" key="2">
    <citation type="submission" date="2020-11" db="EMBL/GenBank/DDBJ databases">
        <authorList>
            <person name="McCartney M.A."/>
            <person name="Auch B."/>
            <person name="Kono T."/>
            <person name="Mallez S."/>
            <person name="Becker A."/>
            <person name="Gohl D.M."/>
            <person name="Silverstein K.A.T."/>
            <person name="Koren S."/>
            <person name="Bechman K.B."/>
            <person name="Herman A."/>
            <person name="Abrahante J.E."/>
            <person name="Garbe J."/>
        </authorList>
    </citation>
    <scope>NUCLEOTIDE SEQUENCE</scope>
    <source>
        <strain evidence="1">Duluth1</strain>
        <tissue evidence="1">Whole animal</tissue>
    </source>
</reference>
<dbReference type="Proteomes" id="UP000828390">
    <property type="component" value="Unassembled WGS sequence"/>
</dbReference>
<dbReference type="EMBL" id="JAIWYP010000002">
    <property type="protein sequence ID" value="KAH3872633.1"/>
    <property type="molecule type" value="Genomic_DNA"/>
</dbReference>
<sequence length="92" mass="10897">MYPKAKGGPMELLKIGVRLHPVIGEEMWEDFLTANRVPEKEQKKWLDVVNSTDRKTRENKDKELFLELKKTILTHTCTRPKLKENVHHWCTI</sequence>
<organism evidence="1 2">
    <name type="scientific">Dreissena polymorpha</name>
    <name type="common">Zebra mussel</name>
    <name type="synonym">Mytilus polymorpha</name>
    <dbReference type="NCBI Taxonomy" id="45954"/>
    <lineage>
        <taxon>Eukaryota</taxon>
        <taxon>Metazoa</taxon>
        <taxon>Spiralia</taxon>
        <taxon>Lophotrochozoa</taxon>
        <taxon>Mollusca</taxon>
        <taxon>Bivalvia</taxon>
        <taxon>Autobranchia</taxon>
        <taxon>Heteroconchia</taxon>
        <taxon>Euheterodonta</taxon>
        <taxon>Imparidentia</taxon>
        <taxon>Neoheterodontei</taxon>
        <taxon>Myida</taxon>
        <taxon>Dreissenoidea</taxon>
        <taxon>Dreissenidae</taxon>
        <taxon>Dreissena</taxon>
    </lineage>
</organism>
<keyword evidence="2" id="KW-1185">Reference proteome</keyword>
<name>A0A9D4M9L5_DREPO</name>